<accession>A0A194W145</accession>
<organism evidence="1 2">
    <name type="scientific">Cytospora mali</name>
    <name type="common">Apple Valsa canker fungus</name>
    <name type="synonym">Valsa mali</name>
    <dbReference type="NCBI Taxonomy" id="578113"/>
    <lineage>
        <taxon>Eukaryota</taxon>
        <taxon>Fungi</taxon>
        <taxon>Dikarya</taxon>
        <taxon>Ascomycota</taxon>
        <taxon>Pezizomycotina</taxon>
        <taxon>Sordariomycetes</taxon>
        <taxon>Sordariomycetidae</taxon>
        <taxon>Diaporthales</taxon>
        <taxon>Cytosporaceae</taxon>
        <taxon>Cytospora</taxon>
    </lineage>
</organism>
<reference evidence="1" key="1">
    <citation type="submission" date="2014-12" db="EMBL/GenBank/DDBJ databases">
        <title>Genome Sequence of Valsa Canker Pathogens Uncovers a Specific Adaption of Colonization on Woody Bark.</title>
        <authorList>
            <person name="Yin Z."/>
            <person name="Liu H."/>
            <person name="Gao X."/>
            <person name="Li Z."/>
            <person name="Song N."/>
            <person name="Ke X."/>
            <person name="Dai Q."/>
            <person name="Wu Y."/>
            <person name="Sun Y."/>
            <person name="Xu J.-R."/>
            <person name="Kang Z.K."/>
            <person name="Wang L."/>
            <person name="Huang L."/>
        </authorList>
    </citation>
    <scope>NUCLEOTIDE SEQUENCE [LARGE SCALE GENOMIC DNA]</scope>
    <source>
        <strain evidence="1">03-8</strain>
    </source>
</reference>
<sequence>MQEGGGPHQAIRLFGPIDIISVFTPSDPVGDFKIGAILSAMAGIIPYLIDRETLETTGLEGSSPDLDG</sequence>
<dbReference type="Proteomes" id="UP000078559">
    <property type="component" value="Chromosome 6"/>
</dbReference>
<proteinExistence type="predicted"/>
<keyword evidence="2" id="KW-1185">Reference proteome</keyword>
<dbReference type="EMBL" id="CM003103">
    <property type="protein sequence ID" value="KUI70241.1"/>
    <property type="molecule type" value="Genomic_DNA"/>
</dbReference>
<evidence type="ECO:0000313" key="1">
    <source>
        <dbReference type="EMBL" id="KUI70241.1"/>
    </source>
</evidence>
<dbReference type="AlphaFoldDB" id="A0A194W145"/>
<name>A0A194W145_CYTMA</name>
<protein>
    <submittedName>
        <fullName evidence="1">Uncharacterized protein</fullName>
    </submittedName>
</protein>
<gene>
    <name evidence="1" type="ORF">VM1G_11663</name>
</gene>
<evidence type="ECO:0000313" key="2">
    <source>
        <dbReference type="Proteomes" id="UP000078559"/>
    </source>
</evidence>